<dbReference type="InterPro" id="IPR028992">
    <property type="entry name" value="Hedgehog/Intein_dom"/>
</dbReference>
<protein>
    <submittedName>
        <fullName evidence="2">Hint domain-containing protein</fullName>
    </submittedName>
</protein>
<evidence type="ECO:0000313" key="3">
    <source>
        <dbReference type="Proteomes" id="UP001528040"/>
    </source>
</evidence>
<sequence>MTRSPTARRKVLSAGPVIWLGAASGEKSFFDKRGLPEPGRPETAPLFGANPTSDDLVTCGSIVVEVRVDAWPGRDATLMRYGARDRWLRGMMITYRPGEDRLVVDMVQGEELRRVSVHITPVIGETELRVTYSWDAPHRTGILSVEHLEAETIHQTRFRDPLPLPLGDAERLVRGDGVEAGDGQILSLGVAHGVAPVGLAPGLATGSLVKTPRGLRPVENLCEGDMVLTSENVMKPVRRVVSRLVPAMGLMRPLHLHAPFLGLTSDLVLGPQQRLVMQGGEAEYLYGQDSVMIQAQHLRHFRGASWAECGPLIRYHAVLLDSHECLSAQGLCVESLFVGPIVPDMLRTTVLSEMAPLNVPIHKLMPTPTLTRFEARNLVTELYA</sequence>
<dbReference type="Pfam" id="PF13403">
    <property type="entry name" value="Hint_2"/>
    <property type="match status" value="1"/>
</dbReference>
<name>A0ABT4VWX8_9RHOB</name>
<comment type="caution">
    <text evidence="2">The sequence shown here is derived from an EMBL/GenBank/DDBJ whole genome shotgun (WGS) entry which is preliminary data.</text>
</comment>
<gene>
    <name evidence="2" type="ORF">O2N63_01480</name>
</gene>
<evidence type="ECO:0000313" key="2">
    <source>
        <dbReference type="EMBL" id="MDA5092756.1"/>
    </source>
</evidence>
<dbReference type="EMBL" id="JAQIIO010000001">
    <property type="protein sequence ID" value="MDA5092756.1"/>
    <property type="molecule type" value="Genomic_DNA"/>
</dbReference>
<dbReference type="RefSeq" id="WP_271052302.1">
    <property type="nucleotide sequence ID" value="NZ_JAQIIO010000001.1"/>
</dbReference>
<evidence type="ECO:0000259" key="1">
    <source>
        <dbReference type="Pfam" id="PF13403"/>
    </source>
</evidence>
<keyword evidence="3" id="KW-1185">Reference proteome</keyword>
<proteinExistence type="predicted"/>
<feature type="domain" description="Hedgehog/Intein (Hint)" evidence="1">
    <location>
        <begin position="202"/>
        <end position="339"/>
    </location>
</feature>
<accession>A0ABT4VWX8</accession>
<organism evidence="2 3">
    <name type="scientific">Aliiroseovarius salicola</name>
    <dbReference type="NCBI Taxonomy" id="3009082"/>
    <lineage>
        <taxon>Bacteria</taxon>
        <taxon>Pseudomonadati</taxon>
        <taxon>Pseudomonadota</taxon>
        <taxon>Alphaproteobacteria</taxon>
        <taxon>Rhodobacterales</taxon>
        <taxon>Paracoccaceae</taxon>
        <taxon>Aliiroseovarius</taxon>
    </lineage>
</organism>
<reference evidence="2 3" key="1">
    <citation type="submission" date="2023-01" db="EMBL/GenBank/DDBJ databases">
        <authorList>
            <person name="Yoon J.-W."/>
        </authorList>
    </citation>
    <scope>NUCLEOTIDE SEQUENCE [LARGE SCALE GENOMIC DNA]</scope>
    <source>
        <strain evidence="2 3">KMU-50</strain>
    </source>
</reference>
<dbReference type="Proteomes" id="UP001528040">
    <property type="component" value="Unassembled WGS sequence"/>
</dbReference>